<dbReference type="EMBL" id="BSTI01000003">
    <property type="protein sequence ID" value="GLY64920.1"/>
    <property type="molecule type" value="Genomic_DNA"/>
</dbReference>
<evidence type="ECO:0000259" key="1">
    <source>
        <dbReference type="PROSITE" id="PS51819"/>
    </source>
</evidence>
<protein>
    <submittedName>
        <fullName evidence="2">ChaP protein</fullName>
    </submittedName>
</protein>
<keyword evidence="3" id="KW-1185">Reference proteome</keyword>
<dbReference type="PROSITE" id="PS51819">
    <property type="entry name" value="VOC"/>
    <property type="match status" value="1"/>
</dbReference>
<dbReference type="Proteomes" id="UP001165136">
    <property type="component" value="Unassembled WGS sequence"/>
</dbReference>
<sequence length="136" mass="15533">MQHPQVDVRFDHTIIAARDKHESARFFTEIFGLPDEPREAGFFVEVRLTDGRVLDFAAPPIDFPGQHYAFLVNDDTFDGIMERLRARGVTYWADPQMRRPGEINTNHGGRGVYFDDPAGHHLEALTARYEGYPSLT</sequence>
<dbReference type="InterPro" id="IPR037523">
    <property type="entry name" value="VOC_core"/>
</dbReference>
<organism evidence="2 3">
    <name type="scientific">Amycolatopsis taiwanensis</name>
    <dbReference type="NCBI Taxonomy" id="342230"/>
    <lineage>
        <taxon>Bacteria</taxon>
        <taxon>Bacillati</taxon>
        <taxon>Actinomycetota</taxon>
        <taxon>Actinomycetes</taxon>
        <taxon>Pseudonocardiales</taxon>
        <taxon>Pseudonocardiaceae</taxon>
        <taxon>Amycolatopsis</taxon>
    </lineage>
</organism>
<accession>A0A9W6QXY8</accession>
<gene>
    <name evidence="2" type="ORF">Atai01_15390</name>
</gene>
<evidence type="ECO:0000313" key="3">
    <source>
        <dbReference type="Proteomes" id="UP001165136"/>
    </source>
</evidence>
<name>A0A9W6QXY8_9PSEU</name>
<feature type="domain" description="VOC" evidence="1">
    <location>
        <begin position="9"/>
        <end position="127"/>
    </location>
</feature>
<dbReference type="CDD" id="cd08351">
    <property type="entry name" value="ChaP_like"/>
    <property type="match status" value="1"/>
</dbReference>
<dbReference type="AlphaFoldDB" id="A0A9W6QXY8"/>
<evidence type="ECO:0000313" key="2">
    <source>
        <dbReference type="EMBL" id="GLY64920.1"/>
    </source>
</evidence>
<dbReference type="Gene3D" id="3.10.180.10">
    <property type="entry name" value="2,3-Dihydroxybiphenyl 1,2-Dioxygenase, domain 1"/>
    <property type="match status" value="1"/>
</dbReference>
<dbReference type="InterPro" id="IPR004360">
    <property type="entry name" value="Glyas_Fos-R_dOase_dom"/>
</dbReference>
<dbReference type="Pfam" id="PF00903">
    <property type="entry name" value="Glyoxalase"/>
    <property type="match status" value="1"/>
</dbReference>
<dbReference type="SUPFAM" id="SSF54593">
    <property type="entry name" value="Glyoxalase/Bleomycin resistance protein/Dihydroxybiphenyl dioxygenase"/>
    <property type="match status" value="1"/>
</dbReference>
<reference evidence="2" key="1">
    <citation type="submission" date="2023-03" db="EMBL/GenBank/DDBJ databases">
        <title>Amycolatopsis taiwanensis NBRC 103393.</title>
        <authorList>
            <person name="Ichikawa N."/>
            <person name="Sato H."/>
            <person name="Tonouchi N."/>
        </authorList>
    </citation>
    <scope>NUCLEOTIDE SEQUENCE</scope>
    <source>
        <strain evidence="2">NBRC 103393</strain>
    </source>
</reference>
<dbReference type="InterPro" id="IPR029068">
    <property type="entry name" value="Glyas_Bleomycin-R_OHBP_Dase"/>
</dbReference>
<comment type="caution">
    <text evidence="2">The sequence shown here is derived from an EMBL/GenBank/DDBJ whole genome shotgun (WGS) entry which is preliminary data.</text>
</comment>
<proteinExistence type="predicted"/>
<dbReference type="RefSeq" id="WP_342668901.1">
    <property type="nucleotide sequence ID" value="NZ_BSTI01000003.1"/>
</dbReference>